<dbReference type="GO" id="GO:0016020">
    <property type="term" value="C:membrane"/>
    <property type="evidence" value="ECO:0007669"/>
    <property type="project" value="UniProtKB-SubCell"/>
</dbReference>
<evidence type="ECO:0000256" key="3">
    <source>
        <dbReference type="ARBA" id="ARBA00022801"/>
    </source>
</evidence>
<feature type="coiled-coil region" evidence="6">
    <location>
        <begin position="303"/>
        <end position="337"/>
    </location>
</feature>
<protein>
    <recommendedName>
        <fullName evidence="7">Dynamin N-terminal domain-containing protein</fullName>
    </recommendedName>
</protein>
<dbReference type="GO" id="GO:0003924">
    <property type="term" value="F:GTPase activity"/>
    <property type="evidence" value="ECO:0007669"/>
    <property type="project" value="InterPro"/>
</dbReference>
<evidence type="ECO:0000256" key="6">
    <source>
        <dbReference type="SAM" id="Coils"/>
    </source>
</evidence>
<accession>C5SZH0</accession>
<dbReference type="Pfam" id="PF00350">
    <property type="entry name" value="Dynamin_N"/>
    <property type="match status" value="1"/>
</dbReference>
<proteinExistence type="predicted"/>
<dbReference type="GO" id="GO:0005525">
    <property type="term" value="F:GTP binding"/>
    <property type="evidence" value="ECO:0007669"/>
    <property type="project" value="UniProtKB-KW"/>
</dbReference>
<keyword evidence="9" id="KW-1185">Reference proteome</keyword>
<evidence type="ECO:0000259" key="7">
    <source>
        <dbReference type="Pfam" id="PF00350"/>
    </source>
</evidence>
<keyword evidence="2" id="KW-0547">Nucleotide-binding</keyword>
<dbReference type="Gene3D" id="3.40.50.300">
    <property type="entry name" value="P-loop containing nucleotide triphosphate hydrolases"/>
    <property type="match status" value="1"/>
</dbReference>
<feature type="coiled-coil region" evidence="6">
    <location>
        <begin position="538"/>
        <end position="565"/>
    </location>
</feature>
<reference evidence="8 9" key="1">
    <citation type="submission" date="2009-05" db="EMBL/GenBank/DDBJ databases">
        <title>The draft genome of Acidovorax delafieldii 2AN.</title>
        <authorList>
            <consortium name="US DOE Joint Genome Institute (JGI-PGF)"/>
            <person name="Lucas S."/>
            <person name="Copeland A."/>
            <person name="Lapidus A."/>
            <person name="Glavina del Rio T."/>
            <person name="Tice H."/>
            <person name="Bruce D."/>
            <person name="Goodwin L."/>
            <person name="Pitluck S."/>
            <person name="Larimer F."/>
            <person name="Land M.L."/>
            <person name="Hauser L."/>
            <person name="Shelobolina E.S."/>
            <person name="Picardal F."/>
            <person name="Roden E."/>
            <person name="Emerson D."/>
        </authorList>
    </citation>
    <scope>NUCLEOTIDE SEQUENCE [LARGE SCALE GENOMIC DNA]</scope>
    <source>
        <strain evidence="8 9">2AN</strain>
    </source>
</reference>
<dbReference type="EMBL" id="ACQT01000001">
    <property type="protein sequence ID" value="EER62366.1"/>
    <property type="molecule type" value="Genomic_DNA"/>
</dbReference>
<feature type="domain" description="Dynamin N-terminal" evidence="7">
    <location>
        <begin position="75"/>
        <end position="227"/>
    </location>
</feature>
<gene>
    <name evidence="8" type="ORF">AcdelDRAFT_0050</name>
</gene>
<evidence type="ECO:0000313" key="9">
    <source>
        <dbReference type="Proteomes" id="UP000003856"/>
    </source>
</evidence>
<dbReference type="AlphaFoldDB" id="C5SZH0"/>
<dbReference type="InterPro" id="IPR027417">
    <property type="entry name" value="P-loop_NTPase"/>
</dbReference>
<dbReference type="Proteomes" id="UP000003856">
    <property type="component" value="Unassembled WGS sequence"/>
</dbReference>
<dbReference type="InterPro" id="IPR027094">
    <property type="entry name" value="Mitofusin_fam"/>
</dbReference>
<dbReference type="SUPFAM" id="SSF52540">
    <property type="entry name" value="P-loop containing nucleoside triphosphate hydrolases"/>
    <property type="match status" value="1"/>
</dbReference>
<keyword evidence="5" id="KW-0472">Membrane</keyword>
<evidence type="ECO:0000313" key="8">
    <source>
        <dbReference type="EMBL" id="EER62366.1"/>
    </source>
</evidence>
<dbReference type="PANTHER" id="PTHR10465">
    <property type="entry name" value="TRANSMEMBRANE GTPASE FZO1"/>
    <property type="match status" value="1"/>
</dbReference>
<sequence>MRSVRPTRNKLYLKEKGSNMTKAQQNYLDFLAAIERVLKKAGNDLPILLGEAGRVLPEIAGLQSAIRQCELLVPVVGAFSAGKSSLLNALVGAELLPVAITPETAMPTELRYDNRERLEVVFLDGQTQEFPLGALPSLPSRAQEIELVRLYAERPALKALQPLVLVDMPGFNSPLDVHNRAIAHYIGQGAHYLFVVSVEEGALHTQSMRRIEEVVTIGRTFSVCVNKADLRPQQEVEAIRTYIGEQLSEVGLEPAVCIVSQQDVSSVQAMLSTIHPDKLVSNLFRAPLQQFYQTLEAVLQTAMDALKRDHAENERTVSELEDALRELETQRNAQLSAARSADLASAVDDVLLGVSNALHLAVDDMARAALRSQDELGRVVSDEIRASLILELKQATDHLSAEVVSQFTQAYASGLRSEIQITEGWAGTVLKGLQEDLLPLLLSSLGSSSGKTLGMAARWLGGAAVVGKMLPHPILKIAALILPSLLEHLLGQVGEGQRLEQAKKAIREELIPDVLRGLRPEVATFLANANDQAVAAVADAFEQQLQAQQNVLQQAKKHMQAANKDGMHAAVLALRTEVQALARAHQVL</sequence>
<keyword evidence="4" id="KW-0342">GTP-binding</keyword>
<keyword evidence="6" id="KW-0175">Coiled coil</keyword>
<comment type="subcellular location">
    <subcellularLocation>
        <location evidence="1">Membrane</location>
    </subcellularLocation>
</comment>
<name>C5SZH0_ACIDE</name>
<evidence type="ECO:0000256" key="1">
    <source>
        <dbReference type="ARBA" id="ARBA00004370"/>
    </source>
</evidence>
<keyword evidence="3" id="KW-0378">Hydrolase</keyword>
<evidence type="ECO:0000256" key="5">
    <source>
        <dbReference type="ARBA" id="ARBA00023136"/>
    </source>
</evidence>
<evidence type="ECO:0000256" key="2">
    <source>
        <dbReference type="ARBA" id="ARBA00022741"/>
    </source>
</evidence>
<dbReference type="PATRIC" id="fig|573060.9.peg.5188"/>
<comment type="caution">
    <text evidence="8">The sequence shown here is derived from an EMBL/GenBank/DDBJ whole genome shotgun (WGS) entry which is preliminary data.</text>
</comment>
<dbReference type="InterPro" id="IPR045063">
    <property type="entry name" value="Dynamin_N"/>
</dbReference>
<evidence type="ECO:0000256" key="4">
    <source>
        <dbReference type="ARBA" id="ARBA00023134"/>
    </source>
</evidence>
<dbReference type="PANTHER" id="PTHR10465:SF0">
    <property type="entry name" value="SARCALUMENIN"/>
    <property type="match status" value="1"/>
</dbReference>
<organism evidence="8 9">
    <name type="scientific">Acidovorax delafieldii 2AN</name>
    <dbReference type="NCBI Taxonomy" id="573060"/>
    <lineage>
        <taxon>Bacteria</taxon>
        <taxon>Pseudomonadati</taxon>
        <taxon>Pseudomonadota</taxon>
        <taxon>Betaproteobacteria</taxon>
        <taxon>Burkholderiales</taxon>
        <taxon>Comamonadaceae</taxon>
        <taxon>Acidovorax</taxon>
    </lineage>
</organism>